<dbReference type="EMBL" id="JAOQJQ010000002">
    <property type="protein sequence ID" value="MCU6761784.1"/>
    <property type="molecule type" value="Genomic_DNA"/>
</dbReference>
<accession>A0ABT2THV9</accession>
<evidence type="ECO:0000256" key="1">
    <source>
        <dbReference type="ARBA" id="ARBA00022723"/>
    </source>
</evidence>
<reference evidence="3 4" key="1">
    <citation type="journal article" date="2021" name="ISME Commun">
        <title>Automated analysis of genomic sequences facilitates high-throughput and comprehensive description of bacteria.</title>
        <authorList>
            <person name="Hitch T.C.A."/>
        </authorList>
    </citation>
    <scope>NUCLEOTIDE SEQUENCE [LARGE SCALE GENOMIC DNA]</scope>
    <source>
        <strain evidence="3 4">Sanger_109</strain>
    </source>
</reference>
<feature type="domain" description="VOC" evidence="2">
    <location>
        <begin position="7"/>
        <end position="134"/>
    </location>
</feature>
<keyword evidence="4" id="KW-1185">Reference proteome</keyword>
<dbReference type="InterPro" id="IPR029068">
    <property type="entry name" value="Glyas_Bleomycin-R_OHBP_Dase"/>
</dbReference>
<name>A0ABT2THV9_9FIRM</name>
<dbReference type="Pfam" id="PF00903">
    <property type="entry name" value="Glyoxalase"/>
    <property type="match status" value="1"/>
</dbReference>
<evidence type="ECO:0000313" key="4">
    <source>
        <dbReference type="Proteomes" id="UP001652442"/>
    </source>
</evidence>
<dbReference type="Gene3D" id="3.10.180.10">
    <property type="entry name" value="2,3-Dihydroxybiphenyl 1,2-Dioxygenase, domain 1"/>
    <property type="match status" value="1"/>
</dbReference>
<dbReference type="InterPro" id="IPR051785">
    <property type="entry name" value="MMCE/EMCE_epimerase"/>
</dbReference>
<evidence type="ECO:0000313" key="3">
    <source>
        <dbReference type="EMBL" id="MCU6761784.1"/>
    </source>
</evidence>
<dbReference type="InterPro" id="IPR004360">
    <property type="entry name" value="Glyas_Fos-R_dOase_dom"/>
</dbReference>
<dbReference type="PANTHER" id="PTHR43048">
    <property type="entry name" value="METHYLMALONYL-COA EPIMERASE"/>
    <property type="match status" value="1"/>
</dbReference>
<dbReference type="Proteomes" id="UP001652442">
    <property type="component" value="Unassembled WGS sequence"/>
</dbReference>
<organism evidence="3 4">
    <name type="scientific">Brotonthovivens ammoniilytica</name>
    <dbReference type="NCBI Taxonomy" id="2981725"/>
    <lineage>
        <taxon>Bacteria</taxon>
        <taxon>Bacillati</taxon>
        <taxon>Bacillota</taxon>
        <taxon>Clostridia</taxon>
        <taxon>Lachnospirales</taxon>
        <taxon>Lachnospiraceae</taxon>
        <taxon>Brotonthovivens</taxon>
    </lineage>
</organism>
<sequence>MAVKINGINHFAISVADLEETIQWYSNIFGFYVVNRSEIPGADIRVAHLQGEGFLLEVFEAQGSALLPEDRKVPNRDLMTQGNKHMSFGVPDGRAAKAQLEALGVEIAMVAEVDDTYGVFIRDNTGNLIEIFEEKGDVVFNQHKSGGK</sequence>
<gene>
    <name evidence="3" type="ORF">OCV88_05445</name>
</gene>
<dbReference type="SUPFAM" id="SSF54593">
    <property type="entry name" value="Glyoxalase/Bleomycin resistance protein/Dihydroxybiphenyl dioxygenase"/>
    <property type="match status" value="1"/>
</dbReference>
<keyword evidence="1" id="KW-0479">Metal-binding</keyword>
<dbReference type="PANTHER" id="PTHR43048:SF3">
    <property type="entry name" value="METHYLMALONYL-COA EPIMERASE, MITOCHONDRIAL"/>
    <property type="match status" value="1"/>
</dbReference>
<dbReference type="InterPro" id="IPR037523">
    <property type="entry name" value="VOC_core"/>
</dbReference>
<proteinExistence type="predicted"/>
<protein>
    <submittedName>
        <fullName evidence="3">VOC family protein</fullName>
    </submittedName>
</protein>
<comment type="caution">
    <text evidence="3">The sequence shown here is derived from an EMBL/GenBank/DDBJ whole genome shotgun (WGS) entry which is preliminary data.</text>
</comment>
<dbReference type="RefSeq" id="WP_158424566.1">
    <property type="nucleotide sequence ID" value="NZ_JAOQJQ010000002.1"/>
</dbReference>
<dbReference type="PROSITE" id="PS51819">
    <property type="entry name" value="VOC"/>
    <property type="match status" value="1"/>
</dbReference>
<evidence type="ECO:0000259" key="2">
    <source>
        <dbReference type="PROSITE" id="PS51819"/>
    </source>
</evidence>